<feature type="region of interest" description="Disordered" evidence="1">
    <location>
        <begin position="1"/>
        <end position="85"/>
    </location>
</feature>
<dbReference type="RefSeq" id="WP_203815767.1">
    <property type="nucleotide sequence ID" value="NZ_BAAABP010000021.1"/>
</dbReference>
<organism evidence="3 4">
    <name type="scientific">Paractinoplanes ferrugineus</name>
    <dbReference type="NCBI Taxonomy" id="113564"/>
    <lineage>
        <taxon>Bacteria</taxon>
        <taxon>Bacillati</taxon>
        <taxon>Actinomycetota</taxon>
        <taxon>Actinomycetes</taxon>
        <taxon>Micromonosporales</taxon>
        <taxon>Micromonosporaceae</taxon>
        <taxon>Paractinoplanes</taxon>
    </lineage>
</organism>
<protein>
    <submittedName>
        <fullName evidence="3">Uncharacterized protein</fullName>
    </submittedName>
</protein>
<gene>
    <name evidence="3" type="ORF">Afe05nite_09890</name>
</gene>
<keyword evidence="4" id="KW-1185">Reference proteome</keyword>
<reference evidence="3" key="1">
    <citation type="submission" date="2021-01" db="EMBL/GenBank/DDBJ databases">
        <title>Whole genome shotgun sequence of Actinoplanes ferrugineus NBRC 15555.</title>
        <authorList>
            <person name="Komaki H."/>
            <person name="Tamura T."/>
        </authorList>
    </citation>
    <scope>NUCLEOTIDE SEQUENCE</scope>
    <source>
        <strain evidence="3">NBRC 15555</strain>
    </source>
</reference>
<keyword evidence="2" id="KW-0812">Transmembrane</keyword>
<keyword evidence="2" id="KW-0472">Membrane</keyword>
<feature type="transmembrane region" description="Helical" evidence="2">
    <location>
        <begin position="103"/>
        <end position="124"/>
    </location>
</feature>
<comment type="caution">
    <text evidence="3">The sequence shown here is derived from an EMBL/GenBank/DDBJ whole genome shotgun (WGS) entry which is preliminary data.</text>
</comment>
<accession>A0A919IVV9</accession>
<evidence type="ECO:0000256" key="1">
    <source>
        <dbReference type="SAM" id="MobiDB-lite"/>
    </source>
</evidence>
<sequence length="191" mass="20439">MEGHRYADDEPSWYPGQGQYARSTDPGTTGSHARPSGAFRLPEQRPAVAPPANPYALADPLTTTGSHARSPRGPEYPTIRPVDEPVQPEPRAKEVVYRSRRPISVFVLGFVTIVLAVPVIRLLIDEGFRGNPAPAGIVPAVLLTLGFTLTAVGLFGLAKGGTIEREAWWRPPTAYLPMGLILLVAAGLAVA</sequence>
<proteinExistence type="predicted"/>
<dbReference type="Proteomes" id="UP000598174">
    <property type="component" value="Unassembled WGS sequence"/>
</dbReference>
<evidence type="ECO:0000313" key="4">
    <source>
        <dbReference type="Proteomes" id="UP000598174"/>
    </source>
</evidence>
<feature type="transmembrane region" description="Helical" evidence="2">
    <location>
        <begin position="169"/>
        <end position="190"/>
    </location>
</feature>
<evidence type="ECO:0000256" key="2">
    <source>
        <dbReference type="SAM" id="Phobius"/>
    </source>
</evidence>
<evidence type="ECO:0000313" key="3">
    <source>
        <dbReference type="EMBL" id="GIE09149.1"/>
    </source>
</evidence>
<dbReference type="EMBL" id="BOMM01000007">
    <property type="protein sequence ID" value="GIE09149.1"/>
    <property type="molecule type" value="Genomic_DNA"/>
</dbReference>
<feature type="transmembrane region" description="Helical" evidence="2">
    <location>
        <begin position="136"/>
        <end position="157"/>
    </location>
</feature>
<keyword evidence="2" id="KW-1133">Transmembrane helix</keyword>
<name>A0A919IVV9_9ACTN</name>
<feature type="compositionally biased region" description="Polar residues" evidence="1">
    <location>
        <begin position="20"/>
        <end position="31"/>
    </location>
</feature>
<dbReference type="AlphaFoldDB" id="A0A919IVV9"/>